<dbReference type="InterPro" id="IPR051620">
    <property type="entry name" value="ORF904-like_C"/>
</dbReference>
<dbReference type="SMART" id="SM00943">
    <property type="entry name" value="Prim-Pol"/>
    <property type="match status" value="1"/>
</dbReference>
<dbReference type="Pfam" id="PF09250">
    <property type="entry name" value="Prim-Pol"/>
    <property type="match status" value="1"/>
</dbReference>
<dbReference type="Proteomes" id="UP000004382">
    <property type="component" value="Unassembled WGS sequence"/>
</dbReference>
<keyword evidence="1" id="KW-0378">Hydrolase</keyword>
<evidence type="ECO:0000313" key="5">
    <source>
        <dbReference type="Proteomes" id="UP000004382"/>
    </source>
</evidence>
<dbReference type="SUPFAM" id="SSF56747">
    <property type="entry name" value="Prim-pol domain"/>
    <property type="match status" value="1"/>
</dbReference>
<organism evidence="4 5">
    <name type="scientific">Methylorubrum extorquens DSM 13060</name>
    <dbReference type="NCBI Taxonomy" id="882800"/>
    <lineage>
        <taxon>Bacteria</taxon>
        <taxon>Pseudomonadati</taxon>
        <taxon>Pseudomonadota</taxon>
        <taxon>Alphaproteobacteria</taxon>
        <taxon>Hyphomicrobiales</taxon>
        <taxon>Methylobacteriaceae</taxon>
        <taxon>Methylorubrum</taxon>
    </lineage>
</organism>
<dbReference type="CDD" id="cd04859">
    <property type="entry name" value="Prim_Pol"/>
    <property type="match status" value="1"/>
</dbReference>
<dbReference type="RefSeq" id="WP_003599541.1">
    <property type="nucleotide sequence ID" value="NZ_AGJK01000045.1"/>
</dbReference>
<evidence type="ECO:0000259" key="3">
    <source>
        <dbReference type="SMART" id="SM00943"/>
    </source>
</evidence>
<feature type="domain" description="Primase C-terminal 1" evidence="2">
    <location>
        <begin position="214"/>
        <end position="280"/>
    </location>
</feature>
<dbReference type="PATRIC" id="fig|882800.3.peg.2149"/>
<accession>H1KHS0</accession>
<dbReference type="InterPro" id="IPR015330">
    <property type="entry name" value="DNA_primase/pol_bifunc_N"/>
</dbReference>
<proteinExistence type="predicted"/>
<dbReference type="SMART" id="SM00942">
    <property type="entry name" value="PriCT_1"/>
    <property type="match status" value="1"/>
</dbReference>
<dbReference type="AlphaFoldDB" id="H1KHS0"/>
<dbReference type="PANTHER" id="PTHR35372:SF2">
    <property type="entry name" value="SF3 HELICASE DOMAIN-CONTAINING PROTEIN"/>
    <property type="match status" value="1"/>
</dbReference>
<dbReference type="GO" id="GO:0016787">
    <property type="term" value="F:hydrolase activity"/>
    <property type="evidence" value="ECO:0007669"/>
    <property type="project" value="UniProtKB-KW"/>
</dbReference>
<evidence type="ECO:0000259" key="2">
    <source>
        <dbReference type="SMART" id="SM00942"/>
    </source>
</evidence>
<evidence type="ECO:0000256" key="1">
    <source>
        <dbReference type="ARBA" id="ARBA00022801"/>
    </source>
</evidence>
<name>H1KHS0_METEX</name>
<feature type="domain" description="DNA primase/polymerase bifunctional N-terminal" evidence="3">
    <location>
        <begin position="10"/>
        <end position="194"/>
    </location>
</feature>
<protein>
    <submittedName>
        <fullName evidence="4">Bifunctional DNA primase/polymerase</fullName>
    </submittedName>
</protein>
<dbReference type="Pfam" id="PF08708">
    <property type="entry name" value="PriCT_1"/>
    <property type="match status" value="1"/>
</dbReference>
<comment type="caution">
    <text evidence="4">The sequence shown here is derived from an EMBL/GenBank/DDBJ whole genome shotgun (WGS) entry which is preliminary data.</text>
</comment>
<dbReference type="PANTHER" id="PTHR35372">
    <property type="entry name" value="ATP BINDING PROTEIN-RELATED"/>
    <property type="match status" value="1"/>
</dbReference>
<reference evidence="4 5" key="1">
    <citation type="submission" date="2011-09" db="EMBL/GenBank/DDBJ databases">
        <title>The draft genome of Methylobacterium extorquens DSM 13060.</title>
        <authorList>
            <consortium name="US DOE Joint Genome Institute (JGI-PGF)"/>
            <person name="Lucas S."/>
            <person name="Han J."/>
            <person name="Lapidus A."/>
            <person name="Cheng J.-F."/>
            <person name="Goodwin L."/>
            <person name="Pitluck S."/>
            <person name="Peters L."/>
            <person name="Land M.L."/>
            <person name="Hauser L."/>
            <person name="Koskimaki J."/>
            <person name="Halonen O."/>
            <person name="Pirttila A."/>
            <person name="Frank C."/>
            <person name="Woyke T.J."/>
        </authorList>
    </citation>
    <scope>NUCLEOTIDE SEQUENCE [LARGE SCALE GENOMIC DNA]</scope>
    <source>
        <strain evidence="4 5">DSM 13060</strain>
    </source>
</reference>
<evidence type="ECO:0000313" key="4">
    <source>
        <dbReference type="EMBL" id="EHP92948.1"/>
    </source>
</evidence>
<dbReference type="EMBL" id="AGJK01000045">
    <property type="protein sequence ID" value="EHP92948.1"/>
    <property type="molecule type" value="Genomic_DNA"/>
</dbReference>
<sequence>MSETSRLDAALYLAARGGRVFPLHGVRPGPDGRLACTCGKPGCKDAGKHPFGRLAPNGLSNATNREHIIRHWFTAEPLANVGLATGNAVVLDVDPRHGGDASLSALEAEHGALPPTVRALTGGGGEHIFFRPPAGMEIRNSAGDSGGLAPGLDIRGAGGYVVAPPSLHLSGRSYEWSVDHHPDEVTAADMPAWLVALLAQPASGAGRAPSEWRQLVAEGVGDGGRNAAVTRLSGHLLRRYVDPEVTHELLQAWNMARCRPPLDPDEVTKTFASIARKELKRREAANGARR</sequence>
<dbReference type="InterPro" id="IPR014820">
    <property type="entry name" value="PriCT_1"/>
</dbReference>
<gene>
    <name evidence="4" type="ORF">MetexDRAFT_2182</name>
</gene>